<reference evidence="20 21" key="1">
    <citation type="submission" date="2021-01" db="EMBL/GenBank/DDBJ databases">
        <title>Genomic Encyclopedia of Type Strains, Phase IV (KMG-IV): sequencing the most valuable type-strain genomes for metagenomic binning, comparative biology and taxonomic classification.</title>
        <authorList>
            <person name="Goeker M."/>
        </authorList>
    </citation>
    <scope>NUCLEOTIDE SEQUENCE [LARGE SCALE GENOMIC DNA]</scope>
    <source>
        <strain evidence="20 21">DSM 25890</strain>
    </source>
</reference>
<keyword evidence="5 16" id="KW-0548">Nucleotidyltransferase</keyword>
<dbReference type="PANTHER" id="PTHR10133">
    <property type="entry name" value="DNA POLYMERASE I"/>
    <property type="match status" value="1"/>
</dbReference>
<keyword evidence="7" id="KW-0540">Nuclease</keyword>
<dbReference type="CDD" id="cd08637">
    <property type="entry name" value="DNA_pol_A_pol_I_C"/>
    <property type="match status" value="1"/>
</dbReference>
<keyword evidence="6 16" id="KW-0235">DNA replication</keyword>
<dbReference type="SUPFAM" id="SSF88723">
    <property type="entry name" value="PIN domain-like"/>
    <property type="match status" value="1"/>
</dbReference>
<feature type="domain" description="5'-3' exonuclease" evidence="18">
    <location>
        <begin position="4"/>
        <end position="263"/>
    </location>
</feature>
<dbReference type="InterPro" id="IPR020046">
    <property type="entry name" value="5-3_exonucl_a-hlix_arch_N"/>
</dbReference>
<dbReference type="SMART" id="SM00474">
    <property type="entry name" value="35EXOc"/>
    <property type="match status" value="1"/>
</dbReference>
<organism evidence="20 21">
    <name type="scientific">Alkaliphilus hydrothermalis</name>
    <dbReference type="NCBI Taxonomy" id="1482730"/>
    <lineage>
        <taxon>Bacteria</taxon>
        <taxon>Bacillati</taxon>
        <taxon>Bacillota</taxon>
        <taxon>Clostridia</taxon>
        <taxon>Peptostreptococcales</taxon>
        <taxon>Natronincolaceae</taxon>
        <taxon>Alkaliphilus</taxon>
    </lineage>
</organism>
<keyword evidence="13 16" id="KW-0234">DNA repair</keyword>
<feature type="domain" description="DNA-directed DNA polymerase family A palm" evidence="19">
    <location>
        <begin position="658"/>
        <end position="864"/>
    </location>
</feature>
<evidence type="ECO:0000256" key="6">
    <source>
        <dbReference type="ARBA" id="ARBA00022705"/>
    </source>
</evidence>
<evidence type="ECO:0000256" key="7">
    <source>
        <dbReference type="ARBA" id="ARBA00022722"/>
    </source>
</evidence>
<dbReference type="InterPro" id="IPR012337">
    <property type="entry name" value="RNaseH-like_sf"/>
</dbReference>
<sequence>MAKDRIVIIDGNSLVNRAFYALPPFVTKDGQYTNGIYGFVTMLLKVMEDYQPQYIGVAFDLKAPTFRHKEYGDYKAGRKKMPSELSQQIQPLKEVLDALNIFRIEAEGYEADDLIGTLAKHCEREGMEVLIVTGDKDALQLVSQQVKVLITRKGISSLDIYDDVKLMEDYEVTPLQFIDLKALMGDKSDNIPGVPGVGEKTAIKLLKQFGTTENLIQHTDEISAAKLKEKVEGNIENIILSKRLATIITDIPVEIKLDDLKKEEPNYDELLTLFRRFEFNSLISRFTKNEGAETDEGEGNTGLETVSSDQFYEIGSIEELKTFIKKVRESEYLAIKTVSEEKNITTDEIVAIAMAADANEVYYLDFRMMDDKSAVLQLLKEVLEDDETKIIGHDIKKELVHFAPHQIEIRNVSFDTFIGEYLIDPAKSSYNVKELGVVYLNKNIVDEEELLGKGKSRKTLKELEKEDLRKLLSQQVNVTFNLVPRIKEKLHELELEDLYYKVELPLTEVLASMEVAGIKVDQHMLKDLEIQFRDMVSQLTEDIYRLAGVEFNINSPKQLGEVLFDKLELPPIKKTKTGYSTNAEVLEKLREKHEIIPKILEYRTIAKLKSTYVDGLLGIINPVTERIHSSFNQTVTTTGRISSTEPNLQNIPVRLELGRQLRKVFVAKEGHKFIDADYSQIELRVLAHISGDENLLDAFEKGQDIHTRTASEIFGVEVHEVTSSMRSSAKAVNFGIVYGISDFGLGENLKISRAQAKKYIDRYLEKYSSVKAYMENIVQEGKHKGYVVTLLNRRRYLPELLSKNFNIRSFGERMAMNTPIQGSAADIIKIAMINVHRMLKEEGLKAKLILQVHDELIVETPLDEMEKVSQIIEMGMENAMKLKVQLKADLSQGDNWYEAK</sequence>
<dbReference type="InterPro" id="IPR001098">
    <property type="entry name" value="DNA-dir_DNA_pol_A_palm_dom"/>
</dbReference>
<evidence type="ECO:0000256" key="15">
    <source>
        <dbReference type="NCBIfam" id="TIGR00593"/>
    </source>
</evidence>
<dbReference type="CDD" id="cd09898">
    <property type="entry name" value="H3TH_53EXO"/>
    <property type="match status" value="1"/>
</dbReference>
<dbReference type="Gene3D" id="3.30.70.370">
    <property type="match status" value="1"/>
</dbReference>
<dbReference type="InterPro" id="IPR036397">
    <property type="entry name" value="RNaseH_sf"/>
</dbReference>
<dbReference type="InterPro" id="IPR029060">
    <property type="entry name" value="PIN-like_dom_sf"/>
</dbReference>
<dbReference type="SUPFAM" id="SSF47807">
    <property type="entry name" value="5' to 3' exonuclease, C-terminal subdomain"/>
    <property type="match status" value="1"/>
</dbReference>
<evidence type="ECO:0000256" key="3">
    <source>
        <dbReference type="ARBA" id="ARBA00020311"/>
    </source>
</evidence>
<dbReference type="Gene3D" id="3.30.420.10">
    <property type="entry name" value="Ribonuclease H-like superfamily/Ribonuclease H"/>
    <property type="match status" value="1"/>
</dbReference>
<evidence type="ECO:0000256" key="14">
    <source>
        <dbReference type="ARBA" id="ARBA00049244"/>
    </source>
</evidence>
<evidence type="ECO:0000256" key="11">
    <source>
        <dbReference type="ARBA" id="ARBA00022932"/>
    </source>
</evidence>
<dbReference type="Pfam" id="PF22619">
    <property type="entry name" value="DNA_polI_exo1"/>
    <property type="match status" value="1"/>
</dbReference>
<evidence type="ECO:0000256" key="16">
    <source>
        <dbReference type="RuleBase" id="RU004460"/>
    </source>
</evidence>
<dbReference type="InterPro" id="IPR054690">
    <property type="entry name" value="DNA_polI_exonuclease"/>
</dbReference>
<dbReference type="InterPro" id="IPR002421">
    <property type="entry name" value="5-3_exonuclease"/>
</dbReference>
<dbReference type="Pfam" id="PF00476">
    <property type="entry name" value="DNA_pol_A"/>
    <property type="match status" value="1"/>
</dbReference>
<keyword evidence="10" id="KW-0269">Exonuclease</keyword>
<evidence type="ECO:0000256" key="10">
    <source>
        <dbReference type="ARBA" id="ARBA00022839"/>
    </source>
</evidence>
<comment type="subunit">
    <text evidence="16">Single-chain monomer with multiple functions.</text>
</comment>
<dbReference type="PROSITE" id="PS00447">
    <property type="entry name" value="DNA_POLYMERASE_A"/>
    <property type="match status" value="1"/>
</dbReference>
<keyword evidence="4 16" id="KW-0808">Transferase</keyword>
<dbReference type="Proteomes" id="UP001314796">
    <property type="component" value="Unassembled WGS sequence"/>
</dbReference>
<name>A0ABS2NPN4_9FIRM</name>
<evidence type="ECO:0000256" key="12">
    <source>
        <dbReference type="ARBA" id="ARBA00023125"/>
    </source>
</evidence>
<dbReference type="Gene3D" id="1.10.150.20">
    <property type="entry name" value="5' to 3' exonuclease, C-terminal subdomain"/>
    <property type="match status" value="2"/>
</dbReference>
<gene>
    <name evidence="16" type="primary">polA</name>
    <name evidence="20" type="ORF">JOC73_001345</name>
</gene>
<keyword evidence="9" id="KW-0378">Hydrolase</keyword>
<dbReference type="InterPro" id="IPR036279">
    <property type="entry name" value="5-3_exonuclease_C_sf"/>
</dbReference>
<evidence type="ECO:0000259" key="18">
    <source>
        <dbReference type="SMART" id="SM00475"/>
    </source>
</evidence>
<evidence type="ECO:0000256" key="2">
    <source>
        <dbReference type="ARBA" id="ARBA00012417"/>
    </source>
</evidence>
<dbReference type="InterPro" id="IPR002562">
    <property type="entry name" value="3'-5'_exonuclease_dom"/>
</dbReference>
<evidence type="ECO:0000256" key="9">
    <source>
        <dbReference type="ARBA" id="ARBA00022801"/>
    </source>
</evidence>
<dbReference type="InterPro" id="IPR043502">
    <property type="entry name" value="DNA/RNA_pol_sf"/>
</dbReference>
<dbReference type="SMART" id="SM00482">
    <property type="entry name" value="POLAc"/>
    <property type="match status" value="1"/>
</dbReference>
<dbReference type="Pfam" id="PF01367">
    <property type="entry name" value="5_3_exonuc"/>
    <property type="match status" value="1"/>
</dbReference>
<evidence type="ECO:0000256" key="13">
    <source>
        <dbReference type="ARBA" id="ARBA00023204"/>
    </source>
</evidence>
<evidence type="ECO:0000256" key="8">
    <source>
        <dbReference type="ARBA" id="ARBA00022763"/>
    </source>
</evidence>
<evidence type="ECO:0000313" key="21">
    <source>
        <dbReference type="Proteomes" id="UP001314796"/>
    </source>
</evidence>
<feature type="domain" description="3'-5' exonuclease" evidence="17">
    <location>
        <begin position="311"/>
        <end position="491"/>
    </location>
</feature>
<dbReference type="CDD" id="cd09859">
    <property type="entry name" value="PIN_53EXO"/>
    <property type="match status" value="1"/>
</dbReference>
<dbReference type="Gene3D" id="1.20.1060.10">
    <property type="entry name" value="Taq DNA Polymerase, Chain T, domain 4"/>
    <property type="match status" value="1"/>
</dbReference>
<keyword evidence="8 16" id="KW-0227">DNA damage</keyword>
<dbReference type="InterPro" id="IPR018320">
    <property type="entry name" value="DNA_polymerase_1"/>
</dbReference>
<comment type="similarity">
    <text evidence="1 16">Belongs to the DNA polymerase type-A family.</text>
</comment>
<evidence type="ECO:0000259" key="19">
    <source>
        <dbReference type="SMART" id="SM00482"/>
    </source>
</evidence>
<dbReference type="EMBL" id="JAFBEE010000007">
    <property type="protein sequence ID" value="MBM7614826.1"/>
    <property type="molecule type" value="Genomic_DNA"/>
</dbReference>
<dbReference type="EC" id="2.7.7.7" evidence="2 15"/>
<dbReference type="InterPro" id="IPR002298">
    <property type="entry name" value="DNA_polymerase_A"/>
</dbReference>
<dbReference type="RefSeq" id="WP_204401418.1">
    <property type="nucleotide sequence ID" value="NZ_JAFBEE010000007.1"/>
</dbReference>
<dbReference type="SMART" id="SM00475">
    <property type="entry name" value="53EXOc"/>
    <property type="match status" value="1"/>
</dbReference>
<evidence type="ECO:0000256" key="1">
    <source>
        <dbReference type="ARBA" id="ARBA00007705"/>
    </source>
</evidence>
<dbReference type="NCBIfam" id="NF004397">
    <property type="entry name" value="PRK05755.1"/>
    <property type="match status" value="1"/>
</dbReference>
<evidence type="ECO:0000313" key="20">
    <source>
        <dbReference type="EMBL" id="MBM7614826.1"/>
    </source>
</evidence>
<comment type="caution">
    <text evidence="20">The sequence shown here is derived from an EMBL/GenBank/DDBJ whole genome shotgun (WGS) entry which is preliminary data.</text>
</comment>
<dbReference type="InterPro" id="IPR008918">
    <property type="entry name" value="HhH2"/>
</dbReference>
<keyword evidence="21" id="KW-1185">Reference proteome</keyword>
<dbReference type="SUPFAM" id="SSF53098">
    <property type="entry name" value="Ribonuclease H-like"/>
    <property type="match status" value="1"/>
</dbReference>
<keyword evidence="11 16" id="KW-0239">DNA-directed DNA polymerase</keyword>
<protein>
    <recommendedName>
        <fullName evidence="3 15">DNA polymerase I</fullName>
        <ecNumber evidence="2 15">2.7.7.7</ecNumber>
    </recommendedName>
</protein>
<dbReference type="Pfam" id="PF02739">
    <property type="entry name" value="5_3_exonuc_N"/>
    <property type="match status" value="1"/>
</dbReference>
<dbReference type="SMART" id="SM00279">
    <property type="entry name" value="HhH2"/>
    <property type="match status" value="1"/>
</dbReference>
<evidence type="ECO:0000256" key="5">
    <source>
        <dbReference type="ARBA" id="ARBA00022695"/>
    </source>
</evidence>
<accession>A0ABS2NPN4</accession>
<comment type="catalytic activity">
    <reaction evidence="14 16">
        <text>DNA(n) + a 2'-deoxyribonucleoside 5'-triphosphate = DNA(n+1) + diphosphate</text>
        <dbReference type="Rhea" id="RHEA:22508"/>
        <dbReference type="Rhea" id="RHEA-COMP:17339"/>
        <dbReference type="Rhea" id="RHEA-COMP:17340"/>
        <dbReference type="ChEBI" id="CHEBI:33019"/>
        <dbReference type="ChEBI" id="CHEBI:61560"/>
        <dbReference type="ChEBI" id="CHEBI:173112"/>
        <dbReference type="EC" id="2.7.7.7"/>
    </reaction>
</comment>
<dbReference type="GO" id="GO:0003887">
    <property type="term" value="F:DNA-directed DNA polymerase activity"/>
    <property type="evidence" value="ECO:0007669"/>
    <property type="project" value="UniProtKB-EC"/>
</dbReference>
<evidence type="ECO:0000259" key="17">
    <source>
        <dbReference type="SMART" id="SM00474"/>
    </source>
</evidence>
<dbReference type="CDD" id="cd06140">
    <property type="entry name" value="DNA_polA_I_Bacillus_like_exo"/>
    <property type="match status" value="1"/>
</dbReference>
<dbReference type="NCBIfam" id="TIGR00593">
    <property type="entry name" value="pola"/>
    <property type="match status" value="1"/>
</dbReference>
<dbReference type="PANTHER" id="PTHR10133:SF27">
    <property type="entry name" value="DNA POLYMERASE NU"/>
    <property type="match status" value="1"/>
</dbReference>
<keyword evidence="12 16" id="KW-0238">DNA-binding</keyword>
<evidence type="ECO:0000256" key="4">
    <source>
        <dbReference type="ARBA" id="ARBA00022679"/>
    </source>
</evidence>
<dbReference type="InterPro" id="IPR019760">
    <property type="entry name" value="DNA-dir_DNA_pol_A_CS"/>
</dbReference>
<dbReference type="SUPFAM" id="SSF56672">
    <property type="entry name" value="DNA/RNA polymerases"/>
    <property type="match status" value="1"/>
</dbReference>
<dbReference type="Gene3D" id="3.40.50.1010">
    <property type="entry name" value="5'-nuclease"/>
    <property type="match status" value="1"/>
</dbReference>
<dbReference type="PRINTS" id="PR00868">
    <property type="entry name" value="DNAPOLI"/>
</dbReference>
<proteinExistence type="inferred from homology"/>
<dbReference type="InterPro" id="IPR020045">
    <property type="entry name" value="DNA_polI_H3TH"/>
</dbReference>